<dbReference type="Proteomes" id="UP000054007">
    <property type="component" value="Unassembled WGS sequence"/>
</dbReference>
<reference evidence="6 7" key="1">
    <citation type="journal article" date="2015" name="Fungal Genet. Biol.">
        <title>Evolution of novel wood decay mechanisms in Agaricales revealed by the genome sequences of Fistulina hepatica and Cylindrobasidium torrendii.</title>
        <authorList>
            <person name="Floudas D."/>
            <person name="Held B.W."/>
            <person name="Riley R."/>
            <person name="Nagy L.G."/>
            <person name="Koehler G."/>
            <person name="Ransdell A.S."/>
            <person name="Younus H."/>
            <person name="Chow J."/>
            <person name="Chiniquy J."/>
            <person name="Lipzen A."/>
            <person name="Tritt A."/>
            <person name="Sun H."/>
            <person name="Haridas S."/>
            <person name="LaButti K."/>
            <person name="Ohm R.A."/>
            <person name="Kues U."/>
            <person name="Blanchette R.A."/>
            <person name="Grigoriev I.V."/>
            <person name="Minto R.E."/>
            <person name="Hibbett D.S."/>
        </authorList>
    </citation>
    <scope>NUCLEOTIDE SEQUENCE [LARGE SCALE GENOMIC DNA]</scope>
    <source>
        <strain evidence="6 7">FP15055 ss-10</strain>
    </source>
</reference>
<proteinExistence type="inferred from homology"/>
<dbReference type="AlphaFoldDB" id="A0A0D7AZI9"/>
<evidence type="ECO:0000313" key="6">
    <source>
        <dbReference type="EMBL" id="KIY63390.1"/>
    </source>
</evidence>
<evidence type="ECO:0000259" key="5">
    <source>
        <dbReference type="Pfam" id="PF07992"/>
    </source>
</evidence>
<keyword evidence="4" id="KW-0560">Oxidoreductase</keyword>
<dbReference type="GO" id="GO:0050660">
    <property type="term" value="F:flavin adenine dinucleotide binding"/>
    <property type="evidence" value="ECO:0007669"/>
    <property type="project" value="TreeGrafter"/>
</dbReference>
<comment type="similarity">
    <text evidence="1">Belongs to the FAD-dependent oxidoreductase family.</text>
</comment>
<evidence type="ECO:0000256" key="1">
    <source>
        <dbReference type="ARBA" id="ARBA00006442"/>
    </source>
</evidence>
<dbReference type="PRINTS" id="PR00469">
    <property type="entry name" value="PNDRDTASEII"/>
</dbReference>
<dbReference type="GO" id="GO:0005737">
    <property type="term" value="C:cytoplasm"/>
    <property type="evidence" value="ECO:0007669"/>
    <property type="project" value="TreeGrafter"/>
</dbReference>
<dbReference type="SUPFAM" id="SSF51905">
    <property type="entry name" value="FAD/NAD(P)-binding domain"/>
    <property type="match status" value="1"/>
</dbReference>
<evidence type="ECO:0000256" key="4">
    <source>
        <dbReference type="ARBA" id="ARBA00023002"/>
    </source>
</evidence>
<dbReference type="GO" id="GO:0004174">
    <property type="term" value="F:electron-transferring-flavoprotein dehydrogenase activity"/>
    <property type="evidence" value="ECO:0007669"/>
    <property type="project" value="TreeGrafter"/>
</dbReference>
<dbReference type="STRING" id="1314674.A0A0D7AZI9"/>
<evidence type="ECO:0000256" key="3">
    <source>
        <dbReference type="ARBA" id="ARBA00022827"/>
    </source>
</evidence>
<dbReference type="PANTHER" id="PTHR43735">
    <property type="entry name" value="APOPTOSIS-INDUCING FACTOR 1"/>
    <property type="match status" value="1"/>
</dbReference>
<dbReference type="Pfam" id="PF07992">
    <property type="entry name" value="Pyr_redox_2"/>
    <property type="match status" value="1"/>
</dbReference>
<organism evidence="6 7">
    <name type="scientific">Cylindrobasidium torrendii FP15055 ss-10</name>
    <dbReference type="NCBI Taxonomy" id="1314674"/>
    <lineage>
        <taxon>Eukaryota</taxon>
        <taxon>Fungi</taxon>
        <taxon>Dikarya</taxon>
        <taxon>Basidiomycota</taxon>
        <taxon>Agaricomycotina</taxon>
        <taxon>Agaricomycetes</taxon>
        <taxon>Agaricomycetidae</taxon>
        <taxon>Agaricales</taxon>
        <taxon>Marasmiineae</taxon>
        <taxon>Physalacriaceae</taxon>
        <taxon>Cylindrobasidium</taxon>
    </lineage>
</organism>
<keyword evidence="3" id="KW-0274">FAD</keyword>
<dbReference type="InterPro" id="IPR036188">
    <property type="entry name" value="FAD/NAD-bd_sf"/>
</dbReference>
<dbReference type="OrthoDB" id="202203at2759"/>
<feature type="domain" description="FAD/NAD(P)-binding" evidence="5">
    <location>
        <begin position="36"/>
        <end position="242"/>
    </location>
</feature>
<evidence type="ECO:0000256" key="2">
    <source>
        <dbReference type="ARBA" id="ARBA00022630"/>
    </source>
</evidence>
<dbReference type="PANTHER" id="PTHR43735:SF3">
    <property type="entry name" value="FERROPTOSIS SUPPRESSOR PROTEIN 1"/>
    <property type="match status" value="1"/>
</dbReference>
<keyword evidence="2" id="KW-0285">Flavoprotein</keyword>
<sequence>MVVSSRDNLDSTDKAFMPYDKLFHGGKGTFMQASVKAVEEHAVTLDNGKRLPFEALVVATGSKRVGPANFDVPAQNIPALVAERRASFAVAKNIVIAGGGAVGIELAAEIKDIWPEKEVTIVHSSDMLLNDAYSDNFRNRAADALKAFGIKLVLGDRINGELPKGATSVTTAKGEQLAADLVVPAWGIRPNTELLKSLPNATGPSGLVSVRKSLQLASYSHIFALGDIVDIPEQKTVLNAMNHANVVAPNVLSYLAGQPLRYQYEGSMTALLVTIGKQSGIGYVGKFGGITVGSWVVSMIKSKSLFISQTRKSMGL</sequence>
<accession>A0A0D7AZI9</accession>
<dbReference type="PRINTS" id="PR00368">
    <property type="entry name" value="FADPNR"/>
</dbReference>
<evidence type="ECO:0000313" key="7">
    <source>
        <dbReference type="Proteomes" id="UP000054007"/>
    </source>
</evidence>
<protein>
    <submittedName>
        <fullName evidence="6">FAD/NAD(P)-binding domain-containing protein</fullName>
    </submittedName>
</protein>
<dbReference type="Gene3D" id="3.50.50.100">
    <property type="match status" value="1"/>
</dbReference>
<gene>
    <name evidence="6" type="ORF">CYLTODRAFT_360059</name>
</gene>
<dbReference type="EMBL" id="KN880699">
    <property type="protein sequence ID" value="KIY63390.1"/>
    <property type="molecule type" value="Genomic_DNA"/>
</dbReference>
<keyword evidence="7" id="KW-1185">Reference proteome</keyword>
<name>A0A0D7AZI9_9AGAR</name>
<dbReference type="InterPro" id="IPR023753">
    <property type="entry name" value="FAD/NAD-binding_dom"/>
</dbReference>